<evidence type="ECO:0000313" key="7">
    <source>
        <dbReference type="EMBL" id="TNJ29768.1"/>
    </source>
</evidence>
<name>A0A4Z1T285_GIAMU</name>
<dbReference type="InterPro" id="IPR002048">
    <property type="entry name" value="EF_hand_dom"/>
</dbReference>
<keyword evidence="2" id="KW-0963">Cytoplasm</keyword>
<comment type="caution">
    <text evidence="7">The sequence shown here is derived from an EMBL/GenBank/DDBJ whole genome shotgun (WGS) entry which is preliminary data.</text>
</comment>
<keyword evidence="5" id="KW-0106">Calcium</keyword>
<dbReference type="Pfam" id="PF00036">
    <property type="entry name" value="EF-hand_1"/>
    <property type="match status" value="1"/>
</dbReference>
<dbReference type="PANTHER" id="PTHR46212:SF3">
    <property type="entry name" value="GH27120P"/>
    <property type="match status" value="1"/>
</dbReference>
<dbReference type="InterPro" id="IPR051426">
    <property type="entry name" value="Peflin/Sorcin_CaBP"/>
</dbReference>
<evidence type="ECO:0000256" key="2">
    <source>
        <dbReference type="ARBA" id="ARBA00022490"/>
    </source>
</evidence>
<comment type="subcellular location">
    <subcellularLocation>
        <location evidence="1">Cytoplasm</location>
    </subcellularLocation>
</comment>
<dbReference type="VEuPathDB" id="GiardiaDB:GMRT_11464"/>
<protein>
    <submittedName>
        <fullName evidence="7">Programmed cell death protein-like protein</fullName>
    </submittedName>
</protein>
<dbReference type="GO" id="GO:0005737">
    <property type="term" value="C:cytoplasm"/>
    <property type="evidence" value="ECO:0007669"/>
    <property type="project" value="UniProtKB-SubCell"/>
</dbReference>
<evidence type="ECO:0000256" key="4">
    <source>
        <dbReference type="ARBA" id="ARBA00022737"/>
    </source>
</evidence>
<gene>
    <name evidence="7" type="ORF">GMRT_11464</name>
</gene>
<reference evidence="7 8" key="1">
    <citation type="submission" date="2019-05" db="EMBL/GenBank/DDBJ databases">
        <title>The compact genome of Giardia muris reveals important steps in the evolution of intestinal protozoan parasites.</title>
        <authorList>
            <person name="Xu F."/>
            <person name="Jimenez-Gonzalez A."/>
            <person name="Einarsson E."/>
            <person name="Astvaldsson A."/>
            <person name="Peirasmaki D."/>
            <person name="Eckmann L."/>
            <person name="Andersson J.O."/>
            <person name="Svard S.G."/>
            <person name="Jerlstrom-Hultqvist J."/>
        </authorList>
    </citation>
    <scope>NUCLEOTIDE SEQUENCE [LARGE SCALE GENOMIC DNA]</scope>
    <source>
        <strain evidence="7 8">Roberts-Thomson</strain>
    </source>
</reference>
<feature type="domain" description="EF-hand" evidence="6">
    <location>
        <begin position="79"/>
        <end position="114"/>
    </location>
</feature>
<dbReference type="GO" id="GO:0005509">
    <property type="term" value="F:calcium ion binding"/>
    <property type="evidence" value="ECO:0007669"/>
    <property type="project" value="InterPro"/>
</dbReference>
<feature type="domain" description="EF-hand" evidence="6">
    <location>
        <begin position="15"/>
        <end position="50"/>
    </location>
</feature>
<proteinExistence type="predicted"/>
<dbReference type="PROSITE" id="PS00018">
    <property type="entry name" value="EF_HAND_1"/>
    <property type="match status" value="2"/>
</dbReference>
<dbReference type="GO" id="GO:0048306">
    <property type="term" value="F:calcium-dependent protein binding"/>
    <property type="evidence" value="ECO:0007669"/>
    <property type="project" value="UniProtKB-ARBA"/>
</dbReference>
<evidence type="ECO:0000313" key="8">
    <source>
        <dbReference type="Proteomes" id="UP000315496"/>
    </source>
</evidence>
<evidence type="ECO:0000259" key="6">
    <source>
        <dbReference type="PROSITE" id="PS50222"/>
    </source>
</evidence>
<evidence type="ECO:0000256" key="5">
    <source>
        <dbReference type="ARBA" id="ARBA00022837"/>
    </source>
</evidence>
<dbReference type="Gene3D" id="1.10.238.10">
    <property type="entry name" value="EF-hand"/>
    <property type="match status" value="2"/>
</dbReference>
<evidence type="ECO:0000256" key="3">
    <source>
        <dbReference type="ARBA" id="ARBA00022723"/>
    </source>
</evidence>
<sequence>MNYLPSKYKDCATPKEIEELKYRFNLLDSDKSGRITFDELVTAFSTTTFRFPVAAAKCLIRCVTTQPYITFDGFVYVDRFVLHCNQVFQHFDHDNTGTLSSGELPDAMNQIGFNISAQTALTLIDTFGSCARNGLEYPQFLAAASVCCMNYSLLQQLDTTQSGTITLGFDELCTLSLWYV</sequence>
<keyword evidence="8" id="KW-1185">Reference proteome</keyword>
<dbReference type="InterPro" id="IPR018247">
    <property type="entry name" value="EF_Hand_1_Ca_BS"/>
</dbReference>
<dbReference type="Proteomes" id="UP000315496">
    <property type="component" value="Chromosome 1"/>
</dbReference>
<accession>A0A4Z1T285</accession>
<dbReference type="EMBL" id="VDLU01000001">
    <property type="protein sequence ID" value="TNJ29768.1"/>
    <property type="molecule type" value="Genomic_DNA"/>
</dbReference>
<dbReference type="InterPro" id="IPR011992">
    <property type="entry name" value="EF-hand-dom_pair"/>
</dbReference>
<dbReference type="AlphaFoldDB" id="A0A4Z1T285"/>
<dbReference type="PANTHER" id="PTHR46212">
    <property type="entry name" value="PEFLIN"/>
    <property type="match status" value="1"/>
</dbReference>
<dbReference type="PROSITE" id="PS50222">
    <property type="entry name" value="EF_HAND_2"/>
    <property type="match status" value="2"/>
</dbReference>
<organism evidence="7 8">
    <name type="scientific">Giardia muris</name>
    <dbReference type="NCBI Taxonomy" id="5742"/>
    <lineage>
        <taxon>Eukaryota</taxon>
        <taxon>Metamonada</taxon>
        <taxon>Diplomonadida</taxon>
        <taxon>Hexamitidae</taxon>
        <taxon>Giardiinae</taxon>
        <taxon>Giardia</taxon>
    </lineage>
</organism>
<keyword evidence="3" id="KW-0479">Metal-binding</keyword>
<dbReference type="SUPFAM" id="SSF47473">
    <property type="entry name" value="EF-hand"/>
    <property type="match status" value="1"/>
</dbReference>
<evidence type="ECO:0000256" key="1">
    <source>
        <dbReference type="ARBA" id="ARBA00004496"/>
    </source>
</evidence>
<dbReference type="SMART" id="SM00054">
    <property type="entry name" value="EFh"/>
    <property type="match status" value="2"/>
</dbReference>
<keyword evidence="4" id="KW-0677">Repeat</keyword>
<dbReference type="OrthoDB" id="10248537at2759"/>